<evidence type="ECO:0000259" key="2">
    <source>
        <dbReference type="Pfam" id="PF24676"/>
    </source>
</evidence>
<evidence type="ECO:0000259" key="1">
    <source>
        <dbReference type="Pfam" id="PF24674"/>
    </source>
</evidence>
<dbReference type="PANTHER" id="PTHR32046:SF11">
    <property type="entry name" value="IMMUNE-ASSOCIATED NUCLEOTIDE-BINDING PROTEIN 10-LIKE"/>
    <property type="match status" value="1"/>
</dbReference>
<dbReference type="InterPro" id="IPR056072">
    <property type="entry name" value="SNTX_MACPF/CDC-like_dom"/>
</dbReference>
<dbReference type="Gene3D" id="3.40.50.300">
    <property type="entry name" value="P-loop containing nucleotide triphosphate hydrolases"/>
    <property type="match status" value="1"/>
</dbReference>
<dbReference type="AlphaFoldDB" id="A0AAE0N349"/>
<dbReference type="Pfam" id="PF24676">
    <property type="entry name" value="DUF7656"/>
    <property type="match status" value="1"/>
</dbReference>
<keyword evidence="5" id="KW-1185">Reference proteome</keyword>
<protein>
    <recommendedName>
        <fullName evidence="6">G domain-containing protein</fullName>
    </recommendedName>
</protein>
<dbReference type="InterPro" id="IPR056073">
    <property type="entry name" value="DUF7656"/>
</dbReference>
<feature type="domain" description="DUF7656" evidence="2">
    <location>
        <begin position="384"/>
        <end position="481"/>
    </location>
</feature>
<accession>A0AAE0N349</accession>
<dbReference type="InterPro" id="IPR027417">
    <property type="entry name" value="P-loop_NTPase"/>
</dbReference>
<feature type="domain" description="SNTX MACPF/CDC-like" evidence="1">
    <location>
        <begin position="3"/>
        <end position="252"/>
    </location>
</feature>
<sequence length="1235" mass="138783">MLKRPALGQGASLGRLYDARKDDFVPLSLLKAAPPDGAIAATDIPSSDIKYTRSDSFKEKFHQLDVGPGLSASFLAGFFNVDGSGSYLNEKRDTNLAVHASLIYNVTTVNEVINFLAPGMEDCLALDVLESDLATHVVAEIAWGSRNVVTIKQSLSQRQSARKVSARLNAQISLLGSKLSGGGQGDKISGSQDLDNSFEVVMCADVMATDGCLPTDLSGAAHFLKSVPKYVANANGGKGKPLSYTLLPVAEVAARLKFQISRAFTLKQLSLDCSENFVRIFDEMAIVRRDLNDYRATLLEHREYISQAHIRTIGDRVVEARTAETQLKAKYAGALIDVRSGKSDESLLWKILEDFTKGETATRRLAETNSRPQKEKIALIQGLIAKGAMYIGFNGESFDLAMGSSPNLDIYVLYLSDEARRNSSVWQQNTSLIHQLLDDQTRQSQVIVKDCDALDEPLPKPRIALFRNAEEIIDDVLEDRKASSSKCGARYIKAHLDRSGAPKPPSRIPIKMPCPGPNCSISTSHEWICAKCNCPIEYGHVDEYIYCDCGRCDYRHWTFRCSNQRHGLDYHVFADARLKGILSALEPFEELNILILGRTGVGKSTWINAFVNYLMFPSLDDALNDNQKLQWIIPFAFRTYNLNAQDEFEDVKIKVGFEDPRSPNGGSDATKVGVDEHDGTAGGSATQKTAVHRVQIGKMLIRLIDTPGIGDTRGASQDSKNMADILSVLRSYQNIHGILILLKPNDQRLDLMFKFCIQELLTHLHRDAAKNIAFGFTNTRGTNYRPGDTFDPLRELLQRFEDVEITLRKHNVYCFDSESFRYLAARKQQNQMLGELEENKASWNYSVKESRRLIDYFQSLPPHKVTSTVNLYETRHRIVRMTEPMAAIAETIRATIMVNKDEINDLSQSETKKKDLEKILRIEVKTLTAVRVSMPKTTCSDESCIERSSTGIEGLDGREILKTVYKSMCHSPCYLNNVQLDNIGDRGLRGCWAMNGTEYCRICGHPWNSHLHINWEIQHGTKEINDPEVEAALRLNADFRTKKQAAISGKKRLIADLESELKKIGDAAAQFSIFLKRNAIMPYNDATIDYLERCMEEEKGKVAVGGSRDKLDSLTQYRRQYEQQVAILVEYMKKGEDHMLLNQAGIEILLQELHDLKHYGQTLRDMGRVIHSSQTVVHREKPFVMRARSHWTGGEEEPEYATVSRSTTAAKMAEESARARGRTKSWKERLWQAWR</sequence>
<name>A0AAE0N349_9PEZI</name>
<dbReference type="Proteomes" id="UP001285441">
    <property type="component" value="Unassembled WGS sequence"/>
</dbReference>
<reference evidence="4" key="2">
    <citation type="submission" date="2023-06" db="EMBL/GenBank/DDBJ databases">
        <authorList>
            <consortium name="Lawrence Berkeley National Laboratory"/>
            <person name="Haridas S."/>
            <person name="Hensen N."/>
            <person name="Bonometti L."/>
            <person name="Westerberg I."/>
            <person name="Brannstrom I.O."/>
            <person name="Guillou S."/>
            <person name="Cros-Aarteil S."/>
            <person name="Calhoun S."/>
            <person name="Kuo A."/>
            <person name="Mondo S."/>
            <person name="Pangilinan J."/>
            <person name="Riley R."/>
            <person name="LaButti K."/>
            <person name="Andreopoulos B."/>
            <person name="Lipzen A."/>
            <person name="Chen C."/>
            <person name="Yanf M."/>
            <person name="Daum C."/>
            <person name="Ng V."/>
            <person name="Clum A."/>
            <person name="Steindorff A."/>
            <person name="Ohm R."/>
            <person name="Martin F."/>
            <person name="Silar P."/>
            <person name="Natvig D."/>
            <person name="Lalanne C."/>
            <person name="Gautier V."/>
            <person name="Ament-velasquez S.L."/>
            <person name="Kruys A."/>
            <person name="Hutchinson M.I."/>
            <person name="Powell A.J."/>
            <person name="Barry K."/>
            <person name="Miller A.N."/>
            <person name="Grigoriev I.V."/>
            <person name="Debuchy R."/>
            <person name="Gladieux P."/>
            <person name="Thoren M.H."/>
            <person name="Johannesson H."/>
        </authorList>
    </citation>
    <scope>NUCLEOTIDE SEQUENCE</scope>
    <source>
        <strain evidence="4">CBS 232.78</strain>
    </source>
</reference>
<evidence type="ECO:0000313" key="5">
    <source>
        <dbReference type="Proteomes" id="UP001285441"/>
    </source>
</evidence>
<reference evidence="4" key="1">
    <citation type="journal article" date="2023" name="Mol. Phylogenet. Evol.">
        <title>Genome-scale phylogeny and comparative genomics of the fungal order Sordariales.</title>
        <authorList>
            <person name="Hensen N."/>
            <person name="Bonometti L."/>
            <person name="Westerberg I."/>
            <person name="Brannstrom I.O."/>
            <person name="Guillou S."/>
            <person name="Cros-Aarteil S."/>
            <person name="Calhoun S."/>
            <person name="Haridas S."/>
            <person name="Kuo A."/>
            <person name="Mondo S."/>
            <person name="Pangilinan J."/>
            <person name="Riley R."/>
            <person name="LaButti K."/>
            <person name="Andreopoulos B."/>
            <person name="Lipzen A."/>
            <person name="Chen C."/>
            <person name="Yan M."/>
            <person name="Daum C."/>
            <person name="Ng V."/>
            <person name="Clum A."/>
            <person name="Steindorff A."/>
            <person name="Ohm R.A."/>
            <person name="Martin F."/>
            <person name="Silar P."/>
            <person name="Natvig D.O."/>
            <person name="Lalanne C."/>
            <person name="Gautier V."/>
            <person name="Ament-Velasquez S.L."/>
            <person name="Kruys A."/>
            <person name="Hutchinson M.I."/>
            <person name="Powell A.J."/>
            <person name="Barry K."/>
            <person name="Miller A.N."/>
            <person name="Grigoriev I.V."/>
            <person name="Debuchy R."/>
            <person name="Gladieux P."/>
            <person name="Hiltunen Thoren M."/>
            <person name="Johannesson H."/>
        </authorList>
    </citation>
    <scope>NUCLEOTIDE SEQUENCE</scope>
    <source>
        <strain evidence="4">CBS 232.78</strain>
    </source>
</reference>
<gene>
    <name evidence="4" type="ORF">B0H63DRAFT_489620</name>
</gene>
<evidence type="ECO:0000259" key="3">
    <source>
        <dbReference type="Pfam" id="PF26633"/>
    </source>
</evidence>
<feature type="domain" description="DUF8206" evidence="3">
    <location>
        <begin position="932"/>
        <end position="1015"/>
    </location>
</feature>
<dbReference type="InterPro" id="IPR058519">
    <property type="entry name" value="DUF8206"/>
</dbReference>
<proteinExistence type="predicted"/>
<dbReference type="Pfam" id="PF24674">
    <property type="entry name" value="MACPF_SNTX"/>
    <property type="match status" value="1"/>
</dbReference>
<dbReference type="SUPFAM" id="SSF52540">
    <property type="entry name" value="P-loop containing nucleoside triphosphate hydrolases"/>
    <property type="match status" value="1"/>
</dbReference>
<dbReference type="PANTHER" id="PTHR32046">
    <property type="entry name" value="G DOMAIN-CONTAINING PROTEIN"/>
    <property type="match status" value="1"/>
</dbReference>
<evidence type="ECO:0008006" key="6">
    <source>
        <dbReference type="Google" id="ProtNLM"/>
    </source>
</evidence>
<evidence type="ECO:0000313" key="4">
    <source>
        <dbReference type="EMBL" id="KAK3367679.1"/>
    </source>
</evidence>
<dbReference type="Pfam" id="PF26633">
    <property type="entry name" value="DUF8206"/>
    <property type="match status" value="1"/>
</dbReference>
<dbReference type="EMBL" id="JAULSW010000011">
    <property type="protein sequence ID" value="KAK3367679.1"/>
    <property type="molecule type" value="Genomic_DNA"/>
</dbReference>
<organism evidence="4 5">
    <name type="scientific">Podospora didyma</name>
    <dbReference type="NCBI Taxonomy" id="330526"/>
    <lineage>
        <taxon>Eukaryota</taxon>
        <taxon>Fungi</taxon>
        <taxon>Dikarya</taxon>
        <taxon>Ascomycota</taxon>
        <taxon>Pezizomycotina</taxon>
        <taxon>Sordariomycetes</taxon>
        <taxon>Sordariomycetidae</taxon>
        <taxon>Sordariales</taxon>
        <taxon>Podosporaceae</taxon>
        <taxon>Podospora</taxon>
    </lineage>
</organism>
<comment type="caution">
    <text evidence="4">The sequence shown here is derived from an EMBL/GenBank/DDBJ whole genome shotgun (WGS) entry which is preliminary data.</text>
</comment>